<evidence type="ECO:0000256" key="2">
    <source>
        <dbReference type="ARBA" id="ARBA00006275"/>
    </source>
</evidence>
<evidence type="ECO:0000259" key="6">
    <source>
        <dbReference type="Pfam" id="PF07980"/>
    </source>
</evidence>
<dbReference type="Pfam" id="PF07980">
    <property type="entry name" value="SusD_RagB"/>
    <property type="match status" value="1"/>
</dbReference>
<gene>
    <name evidence="8" type="ORF">FUAX_04460</name>
</gene>
<evidence type="ECO:0000256" key="5">
    <source>
        <dbReference type="ARBA" id="ARBA00023237"/>
    </source>
</evidence>
<keyword evidence="3" id="KW-0732">Signal</keyword>
<keyword evidence="9" id="KW-1185">Reference proteome</keyword>
<keyword evidence="4" id="KW-0472">Membrane</keyword>
<dbReference type="KEGG" id="fax:FUAX_04460"/>
<comment type="similarity">
    <text evidence="2">Belongs to the SusD family.</text>
</comment>
<proteinExistence type="inferred from homology"/>
<dbReference type="InterPro" id="IPR011990">
    <property type="entry name" value="TPR-like_helical_dom_sf"/>
</dbReference>
<evidence type="ECO:0000259" key="7">
    <source>
        <dbReference type="Pfam" id="PF14322"/>
    </source>
</evidence>
<dbReference type="InterPro" id="IPR012944">
    <property type="entry name" value="SusD_RagB_dom"/>
</dbReference>
<feature type="domain" description="RagB/SusD" evidence="6">
    <location>
        <begin position="298"/>
        <end position="583"/>
    </location>
</feature>
<dbReference type="InterPro" id="IPR033985">
    <property type="entry name" value="SusD-like_N"/>
</dbReference>
<organism evidence="8 9">
    <name type="scientific">Fulvitalea axinellae</name>
    <dbReference type="NCBI Taxonomy" id="1182444"/>
    <lineage>
        <taxon>Bacteria</taxon>
        <taxon>Pseudomonadati</taxon>
        <taxon>Bacteroidota</taxon>
        <taxon>Cytophagia</taxon>
        <taxon>Cytophagales</taxon>
        <taxon>Persicobacteraceae</taxon>
        <taxon>Fulvitalea</taxon>
    </lineage>
</organism>
<keyword evidence="5" id="KW-0998">Cell outer membrane</keyword>
<dbReference type="EMBL" id="AP025314">
    <property type="protein sequence ID" value="BDD08014.1"/>
    <property type="molecule type" value="Genomic_DNA"/>
</dbReference>
<dbReference type="Proteomes" id="UP001348817">
    <property type="component" value="Chromosome"/>
</dbReference>
<dbReference type="Gene3D" id="1.25.40.390">
    <property type="match status" value="1"/>
</dbReference>
<evidence type="ECO:0008006" key="10">
    <source>
        <dbReference type="Google" id="ProtNLM"/>
    </source>
</evidence>
<protein>
    <recommendedName>
        <fullName evidence="10">RagB/SusD family nutrient uptake outer membrane protein</fullName>
    </recommendedName>
</protein>
<sequence>MKRIYLLLAGLVLFASCDNGFLDRPSLDEVTDDNYWTSVNDLISYNDKYFEAFPKHSGWSSFTFYSDRNSDNFIHTSYDSHLAGITEVPVTSNSYGTPWEWIRETNIFFENVGRVNPSEGQKEIDHYTGENHFFRAWFYFGLLKRYGSVAIVTKPLNVNSEELTAPRDSRTAVADFIISDLDKAIELLKPSSEANAFRITKEIALLFKSRVCLYEGTWEKYHTGTVFGVDGSDGKKYLTIAAEVAGELIDGKAHSVYMGSAPETAYHNLFNKTNYGSVSEVMLWKQYSVDEGVTHNLNNRIPQQGMSFGLTKSLVESYLDTEGNPVASSNLFDWTTAEKSLSTVVKDRDPRLAQSVLSPGTVMQVRENGEEVIFDVPVLFGDGENQTSTGYQLYKGGSTDPAQYSGKNVGTVGSIIFRYAEALLNYAEAKAELGTLAQADLDKSINKLRERVGMPHMTLGNLPSDPNKNFPELSDLINEVRRERRVELAMEGFRFDDLMRWRAHKLLVGKRPKGFKFVGSDLENAYEGVKLGENLFVDTEGYIDPYQKSLPAGYAFNPDRDYLFPIPSEEFSLNPNMEQNPGW</sequence>
<reference evidence="8 9" key="1">
    <citation type="submission" date="2021-12" db="EMBL/GenBank/DDBJ databases">
        <title>Genome sequencing of bacteria with rrn-lacking chromosome and rrn-plasmid.</title>
        <authorList>
            <person name="Anda M."/>
            <person name="Iwasaki W."/>
        </authorList>
    </citation>
    <scope>NUCLEOTIDE SEQUENCE [LARGE SCALE GENOMIC DNA]</scope>
    <source>
        <strain evidence="8 9">DSM 100852</strain>
    </source>
</reference>
<evidence type="ECO:0000256" key="4">
    <source>
        <dbReference type="ARBA" id="ARBA00023136"/>
    </source>
</evidence>
<evidence type="ECO:0000313" key="8">
    <source>
        <dbReference type="EMBL" id="BDD08014.1"/>
    </source>
</evidence>
<evidence type="ECO:0000256" key="1">
    <source>
        <dbReference type="ARBA" id="ARBA00004442"/>
    </source>
</evidence>
<dbReference type="SUPFAM" id="SSF48452">
    <property type="entry name" value="TPR-like"/>
    <property type="match status" value="1"/>
</dbReference>
<accession>A0AAU9D0R0</accession>
<comment type="subcellular location">
    <subcellularLocation>
        <location evidence="1">Cell outer membrane</location>
    </subcellularLocation>
</comment>
<dbReference type="RefSeq" id="WP_338393304.1">
    <property type="nucleotide sequence ID" value="NZ_AP025314.1"/>
</dbReference>
<dbReference type="Pfam" id="PF14322">
    <property type="entry name" value="SusD-like_3"/>
    <property type="match status" value="1"/>
</dbReference>
<feature type="domain" description="SusD-like N-terminal" evidence="7">
    <location>
        <begin position="55"/>
        <end position="213"/>
    </location>
</feature>
<dbReference type="AlphaFoldDB" id="A0AAU9D0R0"/>
<evidence type="ECO:0000256" key="3">
    <source>
        <dbReference type="ARBA" id="ARBA00022729"/>
    </source>
</evidence>
<name>A0AAU9D0R0_9BACT</name>
<evidence type="ECO:0000313" key="9">
    <source>
        <dbReference type="Proteomes" id="UP001348817"/>
    </source>
</evidence>
<dbReference type="GO" id="GO:0009279">
    <property type="term" value="C:cell outer membrane"/>
    <property type="evidence" value="ECO:0007669"/>
    <property type="project" value="UniProtKB-SubCell"/>
</dbReference>